<organism evidence="2 3">
    <name type="scientific">Pleurodeles waltl</name>
    <name type="common">Iberian ribbed newt</name>
    <dbReference type="NCBI Taxonomy" id="8319"/>
    <lineage>
        <taxon>Eukaryota</taxon>
        <taxon>Metazoa</taxon>
        <taxon>Chordata</taxon>
        <taxon>Craniata</taxon>
        <taxon>Vertebrata</taxon>
        <taxon>Euteleostomi</taxon>
        <taxon>Amphibia</taxon>
        <taxon>Batrachia</taxon>
        <taxon>Caudata</taxon>
        <taxon>Salamandroidea</taxon>
        <taxon>Salamandridae</taxon>
        <taxon>Pleurodelinae</taxon>
        <taxon>Pleurodeles</taxon>
    </lineage>
</organism>
<dbReference type="EMBL" id="JANPWB010000002">
    <property type="protein sequence ID" value="KAJ1207355.1"/>
    <property type="molecule type" value="Genomic_DNA"/>
</dbReference>
<evidence type="ECO:0000256" key="1">
    <source>
        <dbReference type="SAM" id="MobiDB-lite"/>
    </source>
</evidence>
<reference evidence="2" key="1">
    <citation type="journal article" date="2022" name="bioRxiv">
        <title>Sequencing and chromosome-scale assembly of the giantPleurodeles waltlgenome.</title>
        <authorList>
            <person name="Brown T."/>
            <person name="Elewa A."/>
            <person name="Iarovenko S."/>
            <person name="Subramanian E."/>
            <person name="Araus A.J."/>
            <person name="Petzold A."/>
            <person name="Susuki M."/>
            <person name="Suzuki K.-i.T."/>
            <person name="Hayashi T."/>
            <person name="Toyoda A."/>
            <person name="Oliveira C."/>
            <person name="Osipova E."/>
            <person name="Leigh N.D."/>
            <person name="Simon A."/>
            <person name="Yun M.H."/>
        </authorList>
    </citation>
    <scope>NUCLEOTIDE SEQUENCE</scope>
    <source>
        <strain evidence="2">20211129_DDA</strain>
        <tissue evidence="2">Liver</tissue>
    </source>
</reference>
<feature type="region of interest" description="Disordered" evidence="1">
    <location>
        <begin position="59"/>
        <end position="91"/>
    </location>
</feature>
<accession>A0AAV7W395</accession>
<proteinExistence type="predicted"/>
<comment type="caution">
    <text evidence="2">The sequence shown here is derived from an EMBL/GenBank/DDBJ whole genome shotgun (WGS) entry which is preliminary data.</text>
</comment>
<evidence type="ECO:0000313" key="2">
    <source>
        <dbReference type="EMBL" id="KAJ1207355.1"/>
    </source>
</evidence>
<name>A0AAV7W395_PLEWA</name>
<dbReference type="Proteomes" id="UP001066276">
    <property type="component" value="Chromosome 1_2"/>
</dbReference>
<sequence length="91" mass="9780">MPPSALRLLDAELRQDAWPAQAVAPGSMDGGALWPTRTWTGPRETKRSLPQEFRTNVEGAGVRELDDAGGHGREGNQAIHKATPANTHKGN</sequence>
<keyword evidence="3" id="KW-1185">Reference proteome</keyword>
<feature type="compositionally biased region" description="Basic and acidic residues" evidence="1">
    <location>
        <begin position="61"/>
        <end position="74"/>
    </location>
</feature>
<protein>
    <submittedName>
        <fullName evidence="2">Uncharacterized protein</fullName>
    </submittedName>
</protein>
<dbReference type="AlphaFoldDB" id="A0AAV7W395"/>
<gene>
    <name evidence="2" type="ORF">NDU88_002746</name>
</gene>
<evidence type="ECO:0000313" key="3">
    <source>
        <dbReference type="Proteomes" id="UP001066276"/>
    </source>
</evidence>
<feature type="region of interest" description="Disordered" evidence="1">
    <location>
        <begin position="22"/>
        <end position="47"/>
    </location>
</feature>